<feature type="compositionally biased region" description="Low complexity" evidence="1">
    <location>
        <begin position="152"/>
        <end position="170"/>
    </location>
</feature>
<protein>
    <submittedName>
        <fullName evidence="3">Uncharacterized protein</fullName>
    </submittedName>
</protein>
<gene>
    <name evidence="3" type="ORF">EMPS_04240</name>
</gene>
<dbReference type="OrthoDB" id="10440540at2759"/>
<comment type="caution">
    <text evidence="3">The sequence shown here is derived from an EMBL/GenBank/DDBJ whole genome shotgun (WGS) entry which is preliminary data.</text>
</comment>
<name>A0A9P3H8B6_9FUNG</name>
<accession>A0A9P3H8B6</accession>
<keyword evidence="2" id="KW-0732">Signal</keyword>
<organism evidence="3 4">
    <name type="scientific">Entomortierella parvispora</name>
    <dbReference type="NCBI Taxonomy" id="205924"/>
    <lineage>
        <taxon>Eukaryota</taxon>
        <taxon>Fungi</taxon>
        <taxon>Fungi incertae sedis</taxon>
        <taxon>Mucoromycota</taxon>
        <taxon>Mortierellomycotina</taxon>
        <taxon>Mortierellomycetes</taxon>
        <taxon>Mortierellales</taxon>
        <taxon>Mortierellaceae</taxon>
        <taxon>Entomortierella</taxon>
    </lineage>
</organism>
<reference evidence="3" key="1">
    <citation type="submission" date="2021-11" db="EMBL/GenBank/DDBJ databases">
        <authorList>
            <person name="Herlambang A."/>
            <person name="Guo Y."/>
            <person name="Takashima Y."/>
            <person name="Nishizawa T."/>
        </authorList>
    </citation>
    <scope>NUCLEOTIDE SEQUENCE</scope>
    <source>
        <strain evidence="3">E1425</strain>
    </source>
</reference>
<dbReference type="EMBL" id="BQFW01000006">
    <property type="protein sequence ID" value="GJJ71883.1"/>
    <property type="molecule type" value="Genomic_DNA"/>
</dbReference>
<reference evidence="3" key="2">
    <citation type="journal article" date="2022" name="Microbiol. Resour. Announc.">
        <title>Whole-Genome Sequence of Entomortierella parvispora E1425, a Mucoromycotan Fungus Associated with Burkholderiaceae-Related Endosymbiotic Bacteria.</title>
        <authorList>
            <person name="Herlambang A."/>
            <person name="Guo Y."/>
            <person name="Takashima Y."/>
            <person name="Narisawa K."/>
            <person name="Ohta H."/>
            <person name="Nishizawa T."/>
        </authorList>
    </citation>
    <scope>NUCLEOTIDE SEQUENCE</scope>
    <source>
        <strain evidence="3">E1425</strain>
    </source>
</reference>
<evidence type="ECO:0000256" key="1">
    <source>
        <dbReference type="SAM" id="MobiDB-lite"/>
    </source>
</evidence>
<sequence length="331" mass="36727">MRSLSSVRLFLCSLLSIALILSTYTSALPTPARSKLEHIDPFTFTVNSPTIRSQWLVNTLPIISWDPSSMPVGSTLDIQLLSHDQKSSVYLSRYVPAGSGSVRVNLRPDFIPGTYTLRLIVYKGRSTTILGRSTVHPLRIMVESDVSENDNTPSSPETSSPSISTPSLSTTLASRKQSRHILASADKSETKLELQNRFYFTKESRDAVLESEPVSVDYSSSSSSMVLMAPYTIRWQLPVALQDVSEEEAKVNILVMVRDKDTQKMPEVAAVLAANVSAKAGFELLFLPRDLSPTKWYYIQVEVFGRGRKFIGRTQAFKTRSSALTMAYTDA</sequence>
<evidence type="ECO:0000256" key="2">
    <source>
        <dbReference type="SAM" id="SignalP"/>
    </source>
</evidence>
<feature type="signal peptide" evidence="2">
    <location>
        <begin position="1"/>
        <end position="27"/>
    </location>
</feature>
<evidence type="ECO:0000313" key="3">
    <source>
        <dbReference type="EMBL" id="GJJ71883.1"/>
    </source>
</evidence>
<dbReference type="Proteomes" id="UP000827284">
    <property type="component" value="Unassembled WGS sequence"/>
</dbReference>
<proteinExistence type="predicted"/>
<dbReference type="AlphaFoldDB" id="A0A9P3H8B6"/>
<feature type="chain" id="PRO_5040361840" evidence="2">
    <location>
        <begin position="28"/>
        <end position="331"/>
    </location>
</feature>
<keyword evidence="4" id="KW-1185">Reference proteome</keyword>
<evidence type="ECO:0000313" key="4">
    <source>
        <dbReference type="Proteomes" id="UP000827284"/>
    </source>
</evidence>
<feature type="region of interest" description="Disordered" evidence="1">
    <location>
        <begin position="145"/>
        <end position="170"/>
    </location>
</feature>